<accession>A0A6J7DIW4</accession>
<gene>
    <name evidence="1" type="ORF">UFOPK3444_00699</name>
</gene>
<sequence length="123" mass="12454">MAKVVVFTPDLLFGSSLVGALVASGHSAAMCSGVEALEAEAASAACVIVDLTDSVPERLAELAQASESGALEGTALLGYHSHVDPDSRDLGIQAGITKVVPRSRMHREPGALVDALLSSSPAS</sequence>
<dbReference type="AlphaFoldDB" id="A0A6J7DIW4"/>
<evidence type="ECO:0000313" key="1">
    <source>
        <dbReference type="EMBL" id="CAB4870597.1"/>
    </source>
</evidence>
<protein>
    <submittedName>
        <fullName evidence="1">Unannotated protein</fullName>
    </submittedName>
</protein>
<reference evidence="1" key="1">
    <citation type="submission" date="2020-05" db="EMBL/GenBank/DDBJ databases">
        <authorList>
            <person name="Chiriac C."/>
            <person name="Salcher M."/>
            <person name="Ghai R."/>
            <person name="Kavagutti S V."/>
        </authorList>
    </citation>
    <scope>NUCLEOTIDE SEQUENCE</scope>
</reference>
<proteinExistence type="predicted"/>
<name>A0A6J7DIW4_9ZZZZ</name>
<organism evidence="1">
    <name type="scientific">freshwater metagenome</name>
    <dbReference type="NCBI Taxonomy" id="449393"/>
    <lineage>
        <taxon>unclassified sequences</taxon>
        <taxon>metagenomes</taxon>
        <taxon>ecological metagenomes</taxon>
    </lineage>
</organism>
<dbReference type="EMBL" id="CAFBLU010000009">
    <property type="protein sequence ID" value="CAB4870597.1"/>
    <property type="molecule type" value="Genomic_DNA"/>
</dbReference>